<dbReference type="Proteomes" id="UP000004913">
    <property type="component" value="Unassembled WGS sequence"/>
</dbReference>
<organism evidence="1 2">
    <name type="scientific">Dysgonomonas gadei ATCC BAA-286</name>
    <dbReference type="NCBI Taxonomy" id="742766"/>
    <lineage>
        <taxon>Bacteria</taxon>
        <taxon>Pseudomonadati</taxon>
        <taxon>Bacteroidota</taxon>
        <taxon>Bacteroidia</taxon>
        <taxon>Bacteroidales</taxon>
        <taxon>Dysgonomonadaceae</taxon>
        <taxon>Dysgonomonas</taxon>
    </lineage>
</organism>
<keyword evidence="2" id="KW-1185">Reference proteome</keyword>
<protein>
    <recommendedName>
        <fullName evidence="3">NurA domain-containing protein</fullName>
    </recommendedName>
</protein>
<dbReference type="STRING" id="742766.HMPREF9455_03485"/>
<dbReference type="AlphaFoldDB" id="F5J2B8"/>
<gene>
    <name evidence="1" type="ORF">HMPREF9455_03485</name>
</gene>
<dbReference type="RefSeq" id="WP_006801018.1">
    <property type="nucleotide sequence ID" value="NZ_GL891989.1"/>
</dbReference>
<name>F5J2B8_9BACT</name>
<dbReference type="EMBL" id="ADLV01000040">
    <property type="protein sequence ID" value="EGK00153.1"/>
    <property type="molecule type" value="Genomic_DNA"/>
</dbReference>
<dbReference type="HOGENOM" id="CLU_716910_0_0_10"/>
<evidence type="ECO:0008006" key="3">
    <source>
        <dbReference type="Google" id="ProtNLM"/>
    </source>
</evidence>
<reference evidence="1 2" key="1">
    <citation type="submission" date="2011-04" db="EMBL/GenBank/DDBJ databases">
        <title>The Genome Sequence of Dysgonomonas gadei ATCC BAA-286.</title>
        <authorList>
            <consortium name="The Broad Institute Genome Sequencing Platform"/>
            <person name="Earl A."/>
            <person name="Ward D."/>
            <person name="Feldgarden M."/>
            <person name="Gevers D."/>
            <person name="Pudlo N."/>
            <person name="Martens E."/>
            <person name="Allen-Vercoe E."/>
            <person name="Young S.K."/>
            <person name="Zeng Q."/>
            <person name="Gargeya S."/>
            <person name="Fitzgerald M."/>
            <person name="Haas B."/>
            <person name="Abouelleil A."/>
            <person name="Alvarado L."/>
            <person name="Arachchi H.M."/>
            <person name="Berlin A."/>
            <person name="Brown A."/>
            <person name="Chapman S.B."/>
            <person name="Chen Z."/>
            <person name="Dunbar C."/>
            <person name="Freedman E."/>
            <person name="Gearin G."/>
            <person name="Gellesch M."/>
            <person name="Goldberg J."/>
            <person name="Griggs A."/>
            <person name="Gujja S."/>
            <person name="Heiman D."/>
            <person name="Howarth C."/>
            <person name="Larson L."/>
            <person name="Lui A."/>
            <person name="MacDonald P.J.P."/>
            <person name="Mehta T."/>
            <person name="Montmayeur A."/>
            <person name="Murphy C."/>
            <person name="Neiman D."/>
            <person name="Pearson M."/>
            <person name="Priest M."/>
            <person name="Roberts A."/>
            <person name="Saif S."/>
            <person name="Shea T."/>
            <person name="Shenoy N."/>
            <person name="Sisk P."/>
            <person name="Stolte C."/>
            <person name="Sykes S."/>
            <person name="Yandava C."/>
            <person name="Wortman J."/>
            <person name="Nusbaum C."/>
            <person name="Birren B."/>
        </authorList>
    </citation>
    <scope>NUCLEOTIDE SEQUENCE [LARGE SCALE GENOMIC DNA]</scope>
    <source>
        <strain evidence="1 2">ATCC BAA-286</strain>
    </source>
</reference>
<dbReference type="OrthoDB" id="9147053at2"/>
<dbReference type="eggNOG" id="COG1630">
    <property type="taxonomic scope" value="Bacteria"/>
</dbReference>
<accession>F5J2B8</accession>
<comment type="caution">
    <text evidence="1">The sequence shown here is derived from an EMBL/GenBank/DDBJ whole genome shotgun (WGS) entry which is preliminary data.</text>
</comment>
<proteinExistence type="predicted"/>
<evidence type="ECO:0000313" key="1">
    <source>
        <dbReference type="EMBL" id="EGK00153.1"/>
    </source>
</evidence>
<sequence>MFDPEEIPQIKGSIQECAKIDKKLLDSLRDEVLTMKPNVRVIKPRNITTFSLVASESTNNKLVYNPFYFQLIRVVDSNGQNLCLDVITPTTNTDMLSQRQFDDKGNPKTSLGILMKDLNCSTLSDLSPMIPSGERMIKDPSKVSKSWVLTYRDLCEWAVLYEIICYQKFTNHTVIVKDGLLRSKIFKYDSKNKRALFIEMMQLINNAIDKTYKERKIKVYLVGLAKHSQVLSRYSLAMQLENIFPAGEPLYAKVPSSMEEQSYVWKEYMAKTESDDDDTSSEINKFSVGSLYLVRFGKKNGDPVWAIDLLNTQTSSDSEIFGYLYMDTLDGFPTPHYPSCLQKALEHAQIVDFDLDILQDEVVKAVRQLLSEDKREIVDYQNLTNVSVINRQ</sequence>
<evidence type="ECO:0000313" key="2">
    <source>
        <dbReference type="Proteomes" id="UP000004913"/>
    </source>
</evidence>